<gene>
    <name evidence="2" type="ORF">JKF63_01100</name>
</gene>
<feature type="compositionally biased region" description="Low complexity" evidence="1">
    <location>
        <begin position="378"/>
        <end position="397"/>
    </location>
</feature>
<dbReference type="OrthoDB" id="273865at2759"/>
<dbReference type="KEGG" id="phet:94287226"/>
<feature type="compositionally biased region" description="Basic and acidic residues" evidence="1">
    <location>
        <begin position="254"/>
        <end position="268"/>
    </location>
</feature>
<evidence type="ECO:0000313" key="2">
    <source>
        <dbReference type="EMBL" id="KAG5492522.1"/>
    </source>
</evidence>
<evidence type="ECO:0000256" key="1">
    <source>
        <dbReference type="SAM" id="MobiDB-lite"/>
    </source>
</evidence>
<evidence type="ECO:0000313" key="3">
    <source>
        <dbReference type="Proteomes" id="UP000674318"/>
    </source>
</evidence>
<dbReference type="EMBL" id="JAFJZO010000035">
    <property type="protein sequence ID" value="KAG5492522.1"/>
    <property type="molecule type" value="Genomic_DNA"/>
</dbReference>
<feature type="compositionally biased region" description="Basic and acidic residues" evidence="1">
    <location>
        <begin position="123"/>
        <end position="133"/>
    </location>
</feature>
<reference evidence="2 3" key="1">
    <citation type="submission" date="2021-02" db="EMBL/GenBank/DDBJ databases">
        <title>Porcisia hertigi Genome sequencing and assembly.</title>
        <authorList>
            <person name="Almutairi H."/>
            <person name="Gatherer D."/>
        </authorList>
    </citation>
    <scope>NUCLEOTIDE SEQUENCE [LARGE SCALE GENOMIC DNA]</scope>
    <source>
        <strain evidence="2 3">C119</strain>
    </source>
</reference>
<feature type="region of interest" description="Disordered" evidence="1">
    <location>
        <begin position="1"/>
        <end position="191"/>
    </location>
</feature>
<feature type="compositionally biased region" description="Basic residues" evidence="1">
    <location>
        <begin position="58"/>
        <end position="70"/>
    </location>
</feature>
<feature type="compositionally biased region" description="Basic and acidic residues" evidence="1">
    <location>
        <begin position="173"/>
        <end position="183"/>
    </location>
</feature>
<keyword evidence="3" id="KW-1185">Reference proteome</keyword>
<protein>
    <submittedName>
        <fullName evidence="2">Uncharacterized protein</fullName>
    </submittedName>
</protein>
<proteinExistence type="predicted"/>
<organism evidence="2 3">
    <name type="scientific">Porcisia hertigi</name>
    <dbReference type="NCBI Taxonomy" id="2761500"/>
    <lineage>
        <taxon>Eukaryota</taxon>
        <taxon>Discoba</taxon>
        <taxon>Euglenozoa</taxon>
        <taxon>Kinetoplastea</taxon>
        <taxon>Metakinetoplastina</taxon>
        <taxon>Trypanosomatida</taxon>
        <taxon>Trypanosomatidae</taxon>
        <taxon>Leishmaniinae</taxon>
        <taxon>Porcisia</taxon>
    </lineage>
</organism>
<dbReference type="GeneID" id="94287226"/>
<feature type="compositionally biased region" description="Basic and acidic residues" evidence="1">
    <location>
        <begin position="97"/>
        <end position="114"/>
    </location>
</feature>
<feature type="compositionally biased region" description="Basic and acidic residues" evidence="1">
    <location>
        <begin position="71"/>
        <end position="89"/>
    </location>
</feature>
<sequence length="564" mass="62617">MGKRNESGGGDPSSSHRRRSHRSDRRHTDDAANCGDRHRHRRHGSTDYTVTDPLDDRHHHRHRSPRHHRRSSAEGRNNDHDPTRTERVPRSHHRSRRERDARNDEYTNLDDGRLSRRRRRRRHGDEQRSRESSYSEDDMGGRGGRRENKKRWRETAEADDDDDCQQSRKRRPDSRQGDDEASRSVDWSSRRGCQRMPGLAYDIDQQKRFLGFLDRRDASGGREAAMEFTIGDDGLVQMPPPPTLVRRQNRNRHGATDSNDRRGTSSRHEQHRRHPPPSHTAPTANTHDEDGGDNSSVASHESLYNDPATTHMGILPDIIPPSNLYRVALYGVDLSMTASHLISMVAQLLDGGAKPWRVRRPAREMLHAAVSYNHTARQHPQYQPQSSKPPSSHKCNITSTSSVSAAVLADEPACTASSSGVLANPPSSSSKALHIVPTPSIGVLACESPVIGSGDGSFLPDSDTNNAACGVLGIEAESTSGILRNDVGDRQNHEKTEENDDGVLPDASSLPQPAAPALYLPGLHDVNGPGGMVVLEFTEQKHALRTTRMLNGAHINGRRVAASM</sequence>
<name>A0A836H2K9_9TRYP</name>
<feature type="compositionally biased region" description="Basic residues" evidence="1">
    <location>
        <begin position="15"/>
        <end position="25"/>
    </location>
</feature>
<feature type="region of interest" description="Disordered" evidence="1">
    <location>
        <begin position="376"/>
        <end position="397"/>
    </location>
</feature>
<dbReference type="AlphaFoldDB" id="A0A836H2K9"/>
<feature type="region of interest" description="Disordered" evidence="1">
    <location>
        <begin position="229"/>
        <end position="301"/>
    </location>
</feature>
<accession>A0A836H2K9</accession>
<dbReference type="Proteomes" id="UP000674318">
    <property type="component" value="Chromosome 35"/>
</dbReference>
<dbReference type="RefSeq" id="XP_067753306.1">
    <property type="nucleotide sequence ID" value="XM_067897149.1"/>
</dbReference>
<comment type="caution">
    <text evidence="2">The sequence shown here is derived from an EMBL/GenBank/DDBJ whole genome shotgun (WGS) entry which is preliminary data.</text>
</comment>